<dbReference type="EMBL" id="BMAT01004859">
    <property type="protein sequence ID" value="GFR81868.1"/>
    <property type="molecule type" value="Genomic_DNA"/>
</dbReference>
<feature type="compositionally biased region" description="Basic and acidic residues" evidence="9">
    <location>
        <begin position="775"/>
        <end position="784"/>
    </location>
</feature>
<organism evidence="10 11">
    <name type="scientific">Elysia marginata</name>
    <dbReference type="NCBI Taxonomy" id="1093978"/>
    <lineage>
        <taxon>Eukaryota</taxon>
        <taxon>Metazoa</taxon>
        <taxon>Spiralia</taxon>
        <taxon>Lophotrochozoa</taxon>
        <taxon>Mollusca</taxon>
        <taxon>Gastropoda</taxon>
        <taxon>Heterobranchia</taxon>
        <taxon>Euthyneura</taxon>
        <taxon>Panpulmonata</taxon>
        <taxon>Sacoglossa</taxon>
        <taxon>Placobranchoidea</taxon>
        <taxon>Plakobranchidae</taxon>
        <taxon>Elysia</taxon>
    </lineage>
</organism>
<dbReference type="Proteomes" id="UP000762676">
    <property type="component" value="Unassembled WGS sequence"/>
</dbReference>
<evidence type="ECO:0000256" key="9">
    <source>
        <dbReference type="SAM" id="MobiDB-lite"/>
    </source>
</evidence>
<name>A0AAV4G8M1_9GAST</name>
<sequence length="784" mass="85354">MAAEIDVEDENILTAIFKDSFPEGWQDNPDFVQYLVELSSHGAERLAGEPDRLQEEKAQILAETQDLAFHNYTTFIQTADCSKEIFQDFQIIEKHLEGLVTKLPDFSDECNKVITKAQEISSSRRMNSLTLQRHTQLLEVLEMPQLMDTCVRNGYYEEALELAAHVKRLEKKHPNIPVIMGIVREVKWSTQLMLNQLIQQLRTNLQLPACLRVIGFLRRMDVFTEAELRIKFLQARDSWFQSILDAIPTGDPYTHITKTVEASRVHLFDIMTQFRAIFSDEDPLVSTGRPDDAVNETLLFHSWVMQKISQFLATLQHDLEEGVGGRLDSILGQCMYFGLSFSRVGADFRGLLAPIFERATLRYFEAALAEANKKFEENMQSYNLLGLTTTGGLPFGVAASQSGQLYPPTSLLDFYPLAAYCNQALSAFNDLRLCAPLNLAAEVTDSLHRSLQEVNRVILAFFRAEETTFNQAEKEQFEHFCATYATDLLPYLSRCIQALFSPQQLARMLGLSMSELHKKSGLGQLDVPAILGPIQHLMPAAAVVVSPEESVADTDEAPAPVTFTLDSDGEDGPSQQTGEASSDTSNTDHPSTSTAQPTMSADSGVASAQVSDGGGLTDSGVGESAVAAPDLTASNAPVSSQSASGTDTDVSEPRSSQLPSGTGTDVSSQQQQQQQEDRTVEGGVEETASLTRDGEDEPSTHALPVSDNPKSPEPVSDGRTEESGGVGEGGAAGGGGGWEEGLDDLGDLDNVVLDGSESAVDLDFLPTPSGSETDLGEKSSSKQD</sequence>
<reference evidence="10 11" key="1">
    <citation type="journal article" date="2021" name="Elife">
        <title>Chloroplast acquisition without the gene transfer in kleptoplastic sea slugs, Plakobranchus ocellatus.</title>
        <authorList>
            <person name="Maeda T."/>
            <person name="Takahashi S."/>
            <person name="Yoshida T."/>
            <person name="Shimamura S."/>
            <person name="Takaki Y."/>
            <person name="Nagai Y."/>
            <person name="Toyoda A."/>
            <person name="Suzuki Y."/>
            <person name="Arimoto A."/>
            <person name="Ishii H."/>
            <person name="Satoh N."/>
            <person name="Nishiyama T."/>
            <person name="Hasebe M."/>
            <person name="Maruyama T."/>
            <person name="Minagawa J."/>
            <person name="Obokata J."/>
            <person name="Shigenobu S."/>
        </authorList>
    </citation>
    <scope>NUCLEOTIDE SEQUENCE [LARGE SCALE GENOMIC DNA]</scope>
</reference>
<dbReference type="GO" id="GO:0017119">
    <property type="term" value="C:Golgi transport complex"/>
    <property type="evidence" value="ECO:0007669"/>
    <property type="project" value="InterPro"/>
</dbReference>
<comment type="subcellular location">
    <subcellularLocation>
        <location evidence="1">Golgi apparatus membrane</location>
        <topology evidence="1">Peripheral membrane protein</topology>
    </subcellularLocation>
</comment>
<proteinExistence type="inferred from homology"/>
<dbReference type="InterPro" id="IPR016159">
    <property type="entry name" value="Cullin_repeat-like_dom_sf"/>
</dbReference>
<keyword evidence="11" id="KW-1185">Reference proteome</keyword>
<evidence type="ECO:0000256" key="4">
    <source>
        <dbReference type="ARBA" id="ARBA00022448"/>
    </source>
</evidence>
<dbReference type="PANTHER" id="PTHR21311">
    <property type="entry name" value="CONSERVED OLIGOMERIC GOLGI COMPLEX COMPONENT 8"/>
    <property type="match status" value="1"/>
</dbReference>
<dbReference type="SUPFAM" id="SSF74788">
    <property type="entry name" value="Cullin repeat-like"/>
    <property type="match status" value="1"/>
</dbReference>
<evidence type="ECO:0000313" key="10">
    <source>
        <dbReference type="EMBL" id="GFR81868.1"/>
    </source>
</evidence>
<evidence type="ECO:0000256" key="3">
    <source>
        <dbReference type="ARBA" id="ARBA00020983"/>
    </source>
</evidence>
<protein>
    <recommendedName>
        <fullName evidence="3">Conserved oligomeric Golgi complex subunit 8</fullName>
    </recommendedName>
    <alternativeName>
        <fullName evidence="8">Component of oligomeric Golgi complex 8</fullName>
    </alternativeName>
</protein>
<evidence type="ECO:0000256" key="5">
    <source>
        <dbReference type="ARBA" id="ARBA00022927"/>
    </source>
</evidence>
<feature type="compositionally biased region" description="Polar residues" evidence="9">
    <location>
        <begin position="632"/>
        <end position="668"/>
    </location>
</feature>
<gene>
    <name evidence="10" type="ORF">ElyMa_002350800</name>
</gene>
<keyword evidence="4" id="KW-0813">Transport</keyword>
<comment type="similarity">
    <text evidence="2">Belongs to the COG8 family.</text>
</comment>
<feature type="compositionally biased region" description="Gly residues" evidence="9">
    <location>
        <begin position="724"/>
        <end position="739"/>
    </location>
</feature>
<evidence type="ECO:0000256" key="7">
    <source>
        <dbReference type="ARBA" id="ARBA00023136"/>
    </source>
</evidence>
<evidence type="ECO:0000313" key="11">
    <source>
        <dbReference type="Proteomes" id="UP000762676"/>
    </source>
</evidence>
<dbReference type="Pfam" id="PF04124">
    <property type="entry name" value="Dor1"/>
    <property type="match status" value="1"/>
</dbReference>
<comment type="caution">
    <text evidence="10">The sequence shown here is derived from an EMBL/GenBank/DDBJ whole genome shotgun (WGS) entry which is preliminary data.</text>
</comment>
<keyword evidence="7" id="KW-0472">Membrane</keyword>
<feature type="region of interest" description="Disordered" evidence="9">
    <location>
        <begin position="548"/>
        <end position="784"/>
    </location>
</feature>
<evidence type="ECO:0000256" key="1">
    <source>
        <dbReference type="ARBA" id="ARBA00004395"/>
    </source>
</evidence>
<keyword evidence="6" id="KW-0333">Golgi apparatus</keyword>
<dbReference type="GO" id="GO:0006891">
    <property type="term" value="P:intra-Golgi vesicle-mediated transport"/>
    <property type="evidence" value="ECO:0007669"/>
    <property type="project" value="TreeGrafter"/>
</dbReference>
<accession>A0AAV4G8M1</accession>
<dbReference type="GO" id="GO:0000139">
    <property type="term" value="C:Golgi membrane"/>
    <property type="evidence" value="ECO:0007669"/>
    <property type="project" value="UniProtKB-SubCell"/>
</dbReference>
<feature type="compositionally biased region" description="Polar residues" evidence="9">
    <location>
        <begin position="573"/>
        <end position="610"/>
    </location>
</feature>
<dbReference type="GO" id="GO:0015031">
    <property type="term" value="P:protein transport"/>
    <property type="evidence" value="ECO:0007669"/>
    <property type="project" value="UniProtKB-KW"/>
</dbReference>
<dbReference type="PANTHER" id="PTHR21311:SF0">
    <property type="entry name" value="CONSERVED OLIGOMERIC GOLGI COMPLEX SUBUNIT 8"/>
    <property type="match status" value="1"/>
</dbReference>
<evidence type="ECO:0000256" key="2">
    <source>
        <dbReference type="ARBA" id="ARBA00006419"/>
    </source>
</evidence>
<evidence type="ECO:0000256" key="6">
    <source>
        <dbReference type="ARBA" id="ARBA00023034"/>
    </source>
</evidence>
<dbReference type="InterPro" id="IPR007255">
    <property type="entry name" value="COG8"/>
</dbReference>
<dbReference type="AlphaFoldDB" id="A0AAV4G8M1"/>
<evidence type="ECO:0000256" key="8">
    <source>
        <dbReference type="ARBA" id="ARBA00031347"/>
    </source>
</evidence>
<keyword evidence="5" id="KW-0653">Protein transport</keyword>